<evidence type="ECO:0000256" key="1">
    <source>
        <dbReference type="SAM" id="MobiDB-lite"/>
    </source>
</evidence>
<protein>
    <submittedName>
        <fullName evidence="2">Alternative protein HERC2</fullName>
    </submittedName>
</protein>
<dbReference type="ChiTaRS" id="HERC2">
    <property type="organism name" value="human"/>
</dbReference>
<feature type="region of interest" description="Disordered" evidence="1">
    <location>
        <begin position="1"/>
        <end position="26"/>
    </location>
</feature>
<dbReference type="OrthoDB" id="9522724at2759"/>
<name>L8E7P5_HUMAN</name>
<gene>
    <name evidence="2" type="primary">HERC2</name>
</gene>
<reference evidence="2" key="1">
    <citation type="journal article" date="2013" name="PLoS ONE">
        <title>Direct detection of alternative open reading frames translation products in human significantly expands the proteome.</title>
        <authorList>
            <person name="Vanderperre B."/>
            <person name="Lucier J.-F."/>
            <person name="Motard J."/>
            <person name="Tremblay G."/>
            <person name="Vanderperre S."/>
            <person name="Wisztorski M."/>
            <person name="Salzet M."/>
            <person name="Boisvert F.-M."/>
            <person name="Roucou X."/>
        </authorList>
    </citation>
    <scope>NUCLEOTIDE SEQUENCE</scope>
</reference>
<accession>L8E7P5</accession>
<dbReference type="EMBL" id="HF583773">
    <property type="protein sequence ID" value="CCQ43270.1"/>
    <property type="molecule type" value="Genomic_DNA"/>
</dbReference>
<dbReference type="AlphaFoldDB" id="L8E7P5"/>
<sequence>MDQMTMFEGLGRSKGCRGRKSSPSPLAPCTVCAAQRMVRFIHGATMMRDNWETEPPMPSRGLGW</sequence>
<organism evidence="2">
    <name type="scientific">Homo sapiens</name>
    <name type="common">Human</name>
    <dbReference type="NCBI Taxonomy" id="9606"/>
    <lineage>
        <taxon>Eukaryota</taxon>
        <taxon>Metazoa</taxon>
        <taxon>Chordata</taxon>
        <taxon>Craniata</taxon>
        <taxon>Vertebrata</taxon>
        <taxon>Euteleostomi</taxon>
        <taxon>Mammalia</taxon>
        <taxon>Eutheria</taxon>
        <taxon>Euarchontoglires</taxon>
        <taxon>Primates</taxon>
        <taxon>Haplorrhini</taxon>
        <taxon>Catarrhini</taxon>
        <taxon>Hominidae</taxon>
        <taxon>Homo</taxon>
    </lineage>
</organism>
<proteinExistence type="predicted"/>
<evidence type="ECO:0000313" key="2">
    <source>
        <dbReference type="EMBL" id="CCQ43270.1"/>
    </source>
</evidence>